<dbReference type="AlphaFoldDB" id="A0AAV9Z1K8"/>
<dbReference type="EMBL" id="JAWWNJ010000242">
    <property type="protein sequence ID" value="KAK6967170.1"/>
    <property type="molecule type" value="Genomic_DNA"/>
</dbReference>
<feature type="compositionally biased region" description="Basic and acidic residues" evidence="1">
    <location>
        <begin position="35"/>
        <end position="51"/>
    </location>
</feature>
<organism evidence="2 3">
    <name type="scientific">Favolaschia claudopus</name>
    <dbReference type="NCBI Taxonomy" id="2862362"/>
    <lineage>
        <taxon>Eukaryota</taxon>
        <taxon>Fungi</taxon>
        <taxon>Dikarya</taxon>
        <taxon>Basidiomycota</taxon>
        <taxon>Agaricomycotina</taxon>
        <taxon>Agaricomycetes</taxon>
        <taxon>Agaricomycetidae</taxon>
        <taxon>Agaricales</taxon>
        <taxon>Marasmiineae</taxon>
        <taxon>Mycenaceae</taxon>
        <taxon>Favolaschia</taxon>
    </lineage>
</organism>
<protein>
    <submittedName>
        <fullName evidence="2">Uncharacterized protein</fullName>
    </submittedName>
</protein>
<proteinExistence type="predicted"/>
<feature type="compositionally biased region" description="Polar residues" evidence="1">
    <location>
        <begin position="101"/>
        <end position="122"/>
    </location>
</feature>
<sequence>MPKNKKKSTGIGQTKKKASALTAGRKKKQSTPSDSSEREEQDEPIRLKWLREPPPGWRFDFNPNGPRNSDKSAPFVLIDHEDEEDAIVSITSEEFNANSMVASTSTAAGQPVQSSSNGSNARIRSGRPAASTHSGRPAARNNAAPAARNAAPQTVPMTIEEHFTRFGALTHEARIAGAEDFIVGRRPAKCRITLDDADEAYRCPICFCLQTYPVSGEWHDRGQISGGTAPSEVYRKLGEVVGGNNLPNACLISYLI</sequence>
<reference evidence="2 3" key="1">
    <citation type="journal article" date="2024" name="J Genomics">
        <title>Draft genome sequencing and assembly of Favolaschia claudopus CIRM-BRFM 2984 isolated from oak limbs.</title>
        <authorList>
            <person name="Navarro D."/>
            <person name="Drula E."/>
            <person name="Chaduli D."/>
            <person name="Cazenave R."/>
            <person name="Ahrendt S."/>
            <person name="Wang J."/>
            <person name="Lipzen A."/>
            <person name="Daum C."/>
            <person name="Barry K."/>
            <person name="Grigoriev I.V."/>
            <person name="Favel A."/>
            <person name="Rosso M.N."/>
            <person name="Martin F."/>
        </authorList>
    </citation>
    <scope>NUCLEOTIDE SEQUENCE [LARGE SCALE GENOMIC DNA]</scope>
    <source>
        <strain evidence="2 3">CIRM-BRFM 2984</strain>
    </source>
</reference>
<gene>
    <name evidence="2" type="ORF">R3P38DRAFT_2815305</name>
</gene>
<evidence type="ECO:0000313" key="2">
    <source>
        <dbReference type="EMBL" id="KAK6967170.1"/>
    </source>
</evidence>
<feature type="compositionally biased region" description="Low complexity" evidence="1">
    <location>
        <begin position="136"/>
        <end position="152"/>
    </location>
</feature>
<feature type="region of interest" description="Disordered" evidence="1">
    <location>
        <begin position="101"/>
        <end position="154"/>
    </location>
</feature>
<comment type="caution">
    <text evidence="2">The sequence shown here is derived from an EMBL/GenBank/DDBJ whole genome shotgun (WGS) entry which is preliminary data.</text>
</comment>
<accession>A0AAV9Z1K8</accession>
<name>A0AAV9Z1K8_9AGAR</name>
<dbReference type="Proteomes" id="UP001362999">
    <property type="component" value="Unassembled WGS sequence"/>
</dbReference>
<feature type="region of interest" description="Disordered" evidence="1">
    <location>
        <begin position="1"/>
        <end position="73"/>
    </location>
</feature>
<feature type="compositionally biased region" description="Basic residues" evidence="1">
    <location>
        <begin position="1"/>
        <end position="29"/>
    </location>
</feature>
<evidence type="ECO:0000256" key="1">
    <source>
        <dbReference type="SAM" id="MobiDB-lite"/>
    </source>
</evidence>
<evidence type="ECO:0000313" key="3">
    <source>
        <dbReference type="Proteomes" id="UP001362999"/>
    </source>
</evidence>
<keyword evidence="3" id="KW-1185">Reference proteome</keyword>